<feature type="domain" description="HMA" evidence="1">
    <location>
        <begin position="2"/>
        <end position="68"/>
    </location>
</feature>
<name>A0AA86VKD4_9FABA</name>
<dbReference type="AlphaFoldDB" id="A0AA86VKD4"/>
<evidence type="ECO:0000259" key="1">
    <source>
        <dbReference type="PROSITE" id="PS50846"/>
    </source>
</evidence>
<gene>
    <name evidence="2" type="ORF">AYBTSS11_LOCUS23543</name>
</gene>
<dbReference type="Gene3D" id="3.30.70.100">
    <property type="match status" value="1"/>
</dbReference>
<protein>
    <recommendedName>
        <fullName evidence="1">HMA domain-containing protein</fullName>
    </recommendedName>
</protein>
<dbReference type="InterPro" id="IPR042885">
    <property type="entry name" value="HIPP47/16"/>
</dbReference>
<sequence>MKQKIVIRVSLDCDKCRTKALKIAAEAKGVSSVALEGDYKDKVAVTGIMVDSVRLVKTLRKKFGRGNANIVSVEELKDKKKEEEKIAPVIWSSYPYPPPYPPTLAHEHEYGNFCILM</sequence>
<dbReference type="Proteomes" id="UP001189624">
    <property type="component" value="Chromosome 8"/>
</dbReference>
<keyword evidence="3" id="KW-1185">Reference proteome</keyword>
<proteinExistence type="predicted"/>
<dbReference type="GO" id="GO:0046872">
    <property type="term" value="F:metal ion binding"/>
    <property type="evidence" value="ECO:0007669"/>
    <property type="project" value="InterPro"/>
</dbReference>
<accession>A0AA86VKD4</accession>
<dbReference type="InterPro" id="IPR006121">
    <property type="entry name" value="HMA_dom"/>
</dbReference>
<dbReference type="EMBL" id="OY731405">
    <property type="protein sequence ID" value="CAJ1971542.1"/>
    <property type="molecule type" value="Genomic_DNA"/>
</dbReference>
<dbReference type="PROSITE" id="PS50846">
    <property type="entry name" value="HMA_2"/>
    <property type="match status" value="1"/>
</dbReference>
<evidence type="ECO:0000313" key="2">
    <source>
        <dbReference type="EMBL" id="CAJ1971542.1"/>
    </source>
</evidence>
<dbReference type="Gramene" id="rna-AYBTSS11_LOCUS23543">
    <property type="protein sequence ID" value="CAJ1971542.1"/>
    <property type="gene ID" value="gene-AYBTSS11_LOCUS23543"/>
</dbReference>
<dbReference type="PANTHER" id="PTHR46932">
    <property type="entry name" value="HEAVY METAL-ASSOCIATED ISOPRENYLATED PLANT PROTEIN 47"/>
    <property type="match status" value="1"/>
</dbReference>
<dbReference type="PANTHER" id="PTHR46932:SF12">
    <property type="entry name" value="HEAVY METAL-ASSOCIATED ISOPRENYLATED PLANT PROTEIN 47"/>
    <property type="match status" value="1"/>
</dbReference>
<evidence type="ECO:0000313" key="3">
    <source>
        <dbReference type="Proteomes" id="UP001189624"/>
    </source>
</evidence>
<organism evidence="2 3">
    <name type="scientific">Sphenostylis stenocarpa</name>
    <dbReference type="NCBI Taxonomy" id="92480"/>
    <lineage>
        <taxon>Eukaryota</taxon>
        <taxon>Viridiplantae</taxon>
        <taxon>Streptophyta</taxon>
        <taxon>Embryophyta</taxon>
        <taxon>Tracheophyta</taxon>
        <taxon>Spermatophyta</taxon>
        <taxon>Magnoliopsida</taxon>
        <taxon>eudicotyledons</taxon>
        <taxon>Gunneridae</taxon>
        <taxon>Pentapetalae</taxon>
        <taxon>rosids</taxon>
        <taxon>fabids</taxon>
        <taxon>Fabales</taxon>
        <taxon>Fabaceae</taxon>
        <taxon>Papilionoideae</taxon>
        <taxon>50 kb inversion clade</taxon>
        <taxon>NPAAA clade</taxon>
        <taxon>indigoferoid/millettioid clade</taxon>
        <taxon>Phaseoleae</taxon>
        <taxon>Sphenostylis</taxon>
    </lineage>
</organism>
<reference evidence="2" key="1">
    <citation type="submission" date="2023-10" db="EMBL/GenBank/DDBJ databases">
        <authorList>
            <person name="Domelevo Entfellner J.-B."/>
        </authorList>
    </citation>
    <scope>NUCLEOTIDE SEQUENCE</scope>
</reference>